<dbReference type="Pfam" id="PF21203">
    <property type="entry name" value="ECM10"/>
    <property type="match status" value="1"/>
</dbReference>
<evidence type="ECO:0000313" key="3">
    <source>
        <dbReference type="Proteomes" id="UP001497453"/>
    </source>
</evidence>
<proteinExistence type="predicted"/>
<protein>
    <recommendedName>
        <fullName evidence="4">ER membrane protein complex subunit 10</fullName>
    </recommendedName>
</protein>
<sequence>MLLLLLFLPLVLAADTSLRILHRVYHPKVPGIPFTERGSLLLSRSGPFPQVSLVPSEMLSTDLLEFAQTLHDADAYGDSALYQVALEHEGDKDQSQWDVSSVKACHLQQSFSESITLHVSSGGTPYAIDYFVGPIPHNGACPKHRPVSKTSPETLAIKPITNTTVLLSSPRSPPQPQLRAPPPLTTEGKVVEPVPEKNFLQKYWIYILVAVLALLLSPAPPEEEAGGNARPGGR</sequence>
<evidence type="ECO:0008006" key="4">
    <source>
        <dbReference type="Google" id="ProtNLM"/>
    </source>
</evidence>
<dbReference type="PANTHER" id="PTHR39219:SF1">
    <property type="entry name" value="ER MEMBRANE PROTEIN COMPLEX SUBUNIT 10"/>
    <property type="match status" value="1"/>
</dbReference>
<dbReference type="PANTHER" id="PTHR39219">
    <property type="entry name" value="ER MEMBRANE PROTEIN COMPLEX SUBUNIT 10"/>
    <property type="match status" value="1"/>
</dbReference>
<evidence type="ECO:0000256" key="1">
    <source>
        <dbReference type="SAM" id="MobiDB-lite"/>
    </source>
</evidence>
<keyword evidence="3" id="KW-1185">Reference proteome</keyword>
<reference evidence="3" key="1">
    <citation type="submission" date="2024-04" db="EMBL/GenBank/DDBJ databases">
        <authorList>
            <person name="Shaw F."/>
            <person name="Minotto A."/>
        </authorList>
    </citation>
    <scope>NUCLEOTIDE SEQUENCE [LARGE SCALE GENOMIC DNA]</scope>
</reference>
<dbReference type="Proteomes" id="UP001497453">
    <property type="component" value="Chromosome 2"/>
</dbReference>
<feature type="region of interest" description="Disordered" evidence="1">
    <location>
        <begin position="165"/>
        <end position="189"/>
    </location>
</feature>
<organism evidence="2 3">
    <name type="scientific">Somion occarium</name>
    <dbReference type="NCBI Taxonomy" id="3059160"/>
    <lineage>
        <taxon>Eukaryota</taxon>
        <taxon>Fungi</taxon>
        <taxon>Dikarya</taxon>
        <taxon>Basidiomycota</taxon>
        <taxon>Agaricomycotina</taxon>
        <taxon>Agaricomycetes</taxon>
        <taxon>Polyporales</taxon>
        <taxon>Cerrenaceae</taxon>
        <taxon>Somion</taxon>
    </lineage>
</organism>
<accession>A0ABP1CY18</accession>
<gene>
    <name evidence="2" type="ORF">GFSPODELE1_LOCUS3192</name>
</gene>
<feature type="compositionally biased region" description="Pro residues" evidence="1">
    <location>
        <begin position="171"/>
        <end position="184"/>
    </location>
</feature>
<dbReference type="CDD" id="cd22209">
    <property type="entry name" value="EMC10"/>
    <property type="match status" value="1"/>
</dbReference>
<name>A0ABP1CY18_9APHY</name>
<evidence type="ECO:0000313" key="2">
    <source>
        <dbReference type="EMBL" id="CAL1700551.1"/>
    </source>
</evidence>
<dbReference type="EMBL" id="OZ037945">
    <property type="protein sequence ID" value="CAL1700551.1"/>
    <property type="molecule type" value="Genomic_DNA"/>
</dbReference>